<evidence type="ECO:0000313" key="1">
    <source>
        <dbReference type="EMBL" id="KGR82519.1"/>
    </source>
</evidence>
<protein>
    <submittedName>
        <fullName evidence="1">Uncharacterized protein</fullName>
    </submittedName>
</protein>
<name>A0ABR4XXN6_9BACI</name>
<sequence length="69" mass="8081">MEHPIEMDYNAMKLLVINEILKISKVDQINNIEVKKGILPLLQIQKKAINKKLHPYELLKKNGYIKNLI</sequence>
<reference evidence="1 2" key="1">
    <citation type="submission" date="2014-02" db="EMBL/GenBank/DDBJ databases">
        <title>Draft genome sequence of Lysinibacillus boronitolerans NBRC 103108.</title>
        <authorList>
            <person name="Zhang F."/>
            <person name="Wang G."/>
            <person name="Zhang L."/>
        </authorList>
    </citation>
    <scope>NUCLEOTIDE SEQUENCE [LARGE SCALE GENOMIC DNA]</scope>
    <source>
        <strain evidence="1 2">NBRC 103108</strain>
    </source>
</reference>
<accession>A0ABR4XXN6</accession>
<dbReference type="Proteomes" id="UP000030487">
    <property type="component" value="Unassembled WGS sequence"/>
</dbReference>
<keyword evidence="2" id="KW-1185">Reference proteome</keyword>
<evidence type="ECO:0000313" key="2">
    <source>
        <dbReference type="Proteomes" id="UP000030487"/>
    </source>
</evidence>
<comment type="caution">
    <text evidence="1">The sequence shown here is derived from an EMBL/GenBank/DDBJ whole genome shotgun (WGS) entry which is preliminary data.</text>
</comment>
<gene>
    <name evidence="1" type="ORF">CD31_18985</name>
</gene>
<proteinExistence type="predicted"/>
<dbReference type="EMBL" id="JPVR01000079">
    <property type="protein sequence ID" value="KGR82519.1"/>
    <property type="molecule type" value="Genomic_DNA"/>
</dbReference>
<organism evidence="1 2">
    <name type="scientific">Lysinibacillus boronitolerans JCM 21713 = 10a = NBRC 103108</name>
    <dbReference type="NCBI Taxonomy" id="1294264"/>
    <lineage>
        <taxon>Bacteria</taxon>
        <taxon>Bacillati</taxon>
        <taxon>Bacillota</taxon>
        <taxon>Bacilli</taxon>
        <taxon>Bacillales</taxon>
        <taxon>Bacillaceae</taxon>
        <taxon>Lysinibacillus</taxon>
    </lineage>
</organism>